<evidence type="ECO:0000313" key="2">
    <source>
        <dbReference type="EMBL" id="WOK92528.1"/>
    </source>
</evidence>
<sequence length="135" mass="14298">MGDKGKMRLGDRNPPTKPITVTLFVIVAAGSLAASAVCAATAVERDDQSKCDCYPCGCVKSSPPPPPPSPPPPPKWPKPYYCPPPPAPYLYIVATPTGNLYPYDPEFNPSSARRFDAGPAAPIFLLSALLGLLNM</sequence>
<evidence type="ECO:0000313" key="3">
    <source>
        <dbReference type="Proteomes" id="UP001327560"/>
    </source>
</evidence>
<feature type="signal peptide" evidence="1">
    <location>
        <begin position="1"/>
        <end position="33"/>
    </location>
</feature>
<dbReference type="PANTHER" id="PTHR35094">
    <property type="entry name" value="LEUCINE-RICH REPEAT EXTENSIN-LIKE PROTEIN 2"/>
    <property type="match status" value="1"/>
</dbReference>
<dbReference type="PANTHER" id="PTHR35094:SF7">
    <property type="entry name" value="LEUCINE-RICH REPEAT EXTENSIN-LIKE PROTEIN 2"/>
    <property type="match status" value="1"/>
</dbReference>
<dbReference type="Proteomes" id="UP001327560">
    <property type="component" value="Chromosome 1"/>
</dbReference>
<dbReference type="EMBL" id="CP136890">
    <property type="protein sequence ID" value="WOK92528.1"/>
    <property type="molecule type" value="Genomic_DNA"/>
</dbReference>
<dbReference type="AlphaFoldDB" id="A0AAQ3PYD0"/>
<accession>A0AAQ3PYD0</accession>
<keyword evidence="1" id="KW-0732">Signal</keyword>
<proteinExistence type="predicted"/>
<keyword evidence="3" id="KW-1185">Reference proteome</keyword>
<protein>
    <submittedName>
        <fullName evidence="2">Uncharacterized protein</fullName>
    </submittedName>
</protein>
<name>A0AAQ3PYD0_9LILI</name>
<feature type="chain" id="PRO_5042943488" evidence="1">
    <location>
        <begin position="34"/>
        <end position="135"/>
    </location>
</feature>
<reference evidence="2 3" key="1">
    <citation type="submission" date="2023-10" db="EMBL/GenBank/DDBJ databases">
        <title>Chromosome-scale genome assembly provides insights into flower coloration mechanisms of Canna indica.</title>
        <authorList>
            <person name="Li C."/>
        </authorList>
    </citation>
    <scope>NUCLEOTIDE SEQUENCE [LARGE SCALE GENOMIC DNA]</scope>
    <source>
        <tissue evidence="2">Flower</tissue>
    </source>
</reference>
<gene>
    <name evidence="2" type="ORF">Cni_G01219</name>
</gene>
<organism evidence="2 3">
    <name type="scientific">Canna indica</name>
    <name type="common">Indian-shot</name>
    <dbReference type="NCBI Taxonomy" id="4628"/>
    <lineage>
        <taxon>Eukaryota</taxon>
        <taxon>Viridiplantae</taxon>
        <taxon>Streptophyta</taxon>
        <taxon>Embryophyta</taxon>
        <taxon>Tracheophyta</taxon>
        <taxon>Spermatophyta</taxon>
        <taxon>Magnoliopsida</taxon>
        <taxon>Liliopsida</taxon>
        <taxon>Zingiberales</taxon>
        <taxon>Cannaceae</taxon>
        <taxon>Canna</taxon>
    </lineage>
</organism>
<evidence type="ECO:0000256" key="1">
    <source>
        <dbReference type="SAM" id="SignalP"/>
    </source>
</evidence>